<evidence type="ECO:0000256" key="7">
    <source>
        <dbReference type="SAM" id="Phobius"/>
    </source>
</evidence>
<keyword evidence="10" id="KW-1185">Reference proteome</keyword>
<feature type="transmembrane region" description="Helical" evidence="7">
    <location>
        <begin position="60"/>
        <end position="80"/>
    </location>
</feature>
<evidence type="ECO:0000259" key="8">
    <source>
        <dbReference type="Pfam" id="PF06808"/>
    </source>
</evidence>
<feature type="transmembrane region" description="Helical" evidence="7">
    <location>
        <begin position="220"/>
        <end position="242"/>
    </location>
</feature>
<sequence length="431" mass="46123">MSNEMIGLLGIVLLFVLILIKIPIGFSMIIVGALGYAVLMSPAAALAKLGADLFNNAHSYSLSVIPMFTLMGMFIGQSGLGRDLFRAFNAWLGHIRGGLSIATVVTCAAFAAVSGSVIATTATIATVAVPEMRAMKYKDSLIAGCVASGSTLGILIPPSSVLIIYGVLTEESIGQLLIAGILPGLMTAFLLALTAYIMVRINPSLAPGVVKSTFSDRMNSLKLVWPIPMIFIITMGGIYRGVFTPTEGGAIGAFMSLIFCLVGRRIKWQGFTASLTETAKVVAMLMIMLVGGVMFGNFLSISRIPLFLTRHMSDLPPLILMTTIFLCYFVAGFFMDAMAILVIFTGLFYPMVLAAGYNGIWYGVVTILMILIGFLTPPVGVVSVITASISKIKLETVFKGVIPFWIALIVSTFIIILFPSIATYLPNLMMR</sequence>
<feature type="transmembrane region" description="Helical" evidence="7">
    <location>
        <begin position="319"/>
        <end position="348"/>
    </location>
</feature>
<dbReference type="EMBL" id="JBCITM010000025">
    <property type="protein sequence ID" value="MEN1761969.1"/>
    <property type="molecule type" value="Genomic_DNA"/>
</dbReference>
<evidence type="ECO:0000256" key="3">
    <source>
        <dbReference type="ARBA" id="ARBA00022519"/>
    </source>
</evidence>
<feature type="transmembrane region" description="Helical" evidence="7">
    <location>
        <begin position="248"/>
        <end position="266"/>
    </location>
</feature>
<dbReference type="Proteomes" id="UP001407405">
    <property type="component" value="Unassembled WGS sequence"/>
</dbReference>
<accession>A0ABU9VXY8</accession>
<feature type="transmembrane region" description="Helical" evidence="7">
    <location>
        <begin position="173"/>
        <end position="199"/>
    </location>
</feature>
<keyword evidence="6 7" id="KW-0472">Membrane</keyword>
<protein>
    <submittedName>
        <fullName evidence="9">TRAP transporter large permease</fullName>
    </submittedName>
</protein>
<keyword evidence="4 7" id="KW-0812">Transmembrane</keyword>
<feature type="transmembrane region" description="Helical" evidence="7">
    <location>
        <begin position="360"/>
        <end position="390"/>
    </location>
</feature>
<dbReference type="InterPro" id="IPR010656">
    <property type="entry name" value="DctM"/>
</dbReference>
<gene>
    <name evidence="9" type="ORF">AAIG11_15885</name>
</gene>
<evidence type="ECO:0000313" key="10">
    <source>
        <dbReference type="Proteomes" id="UP001407405"/>
    </source>
</evidence>
<evidence type="ECO:0000256" key="6">
    <source>
        <dbReference type="ARBA" id="ARBA00023136"/>
    </source>
</evidence>
<dbReference type="PANTHER" id="PTHR33362">
    <property type="entry name" value="SIALIC ACID TRAP TRANSPORTER PERMEASE PROTEIN SIAT-RELATED"/>
    <property type="match status" value="1"/>
</dbReference>
<organism evidence="9 10">
    <name type="scientific">Anoxynatronum sibiricum</name>
    <dbReference type="NCBI Taxonomy" id="210623"/>
    <lineage>
        <taxon>Bacteria</taxon>
        <taxon>Bacillati</taxon>
        <taxon>Bacillota</taxon>
        <taxon>Clostridia</taxon>
        <taxon>Eubacteriales</taxon>
        <taxon>Clostridiaceae</taxon>
        <taxon>Anoxynatronum</taxon>
    </lineage>
</organism>
<evidence type="ECO:0000256" key="2">
    <source>
        <dbReference type="ARBA" id="ARBA00022475"/>
    </source>
</evidence>
<evidence type="ECO:0000256" key="4">
    <source>
        <dbReference type="ARBA" id="ARBA00022692"/>
    </source>
</evidence>
<feature type="domain" description="TRAP C4-dicarboxylate transport system permease DctM subunit" evidence="8">
    <location>
        <begin position="11"/>
        <end position="420"/>
    </location>
</feature>
<feature type="transmembrane region" description="Helical" evidence="7">
    <location>
        <begin position="278"/>
        <end position="299"/>
    </location>
</feature>
<dbReference type="RefSeq" id="WP_343187252.1">
    <property type="nucleotide sequence ID" value="NZ_JBCITM010000025.1"/>
</dbReference>
<dbReference type="PIRSF" id="PIRSF006066">
    <property type="entry name" value="HI0050"/>
    <property type="match status" value="1"/>
</dbReference>
<dbReference type="NCBIfam" id="TIGR00786">
    <property type="entry name" value="dctM"/>
    <property type="match status" value="1"/>
</dbReference>
<proteinExistence type="predicted"/>
<evidence type="ECO:0000256" key="5">
    <source>
        <dbReference type="ARBA" id="ARBA00022989"/>
    </source>
</evidence>
<dbReference type="Pfam" id="PF06808">
    <property type="entry name" value="DctM"/>
    <property type="match status" value="1"/>
</dbReference>
<reference evidence="9 10" key="1">
    <citation type="submission" date="2024-04" db="EMBL/GenBank/DDBJ databases">
        <title>Genome sequencing and metabolic network reconstruction of aminoacids and betaine degradation by Anoxynatronum sibiricum.</title>
        <authorList>
            <person name="Detkova E.N."/>
            <person name="Boltjanskaja Y.V."/>
            <person name="Mardanov A.V."/>
            <person name="Kevbrin V."/>
        </authorList>
    </citation>
    <scope>NUCLEOTIDE SEQUENCE [LARGE SCALE GENOMIC DNA]</scope>
    <source>
        <strain evidence="9 10">Z-7981</strain>
    </source>
</reference>
<feature type="transmembrane region" description="Helical" evidence="7">
    <location>
        <begin position="402"/>
        <end position="425"/>
    </location>
</feature>
<feature type="transmembrane region" description="Helical" evidence="7">
    <location>
        <begin position="100"/>
        <end position="129"/>
    </location>
</feature>
<feature type="transmembrane region" description="Helical" evidence="7">
    <location>
        <begin position="6"/>
        <end position="39"/>
    </location>
</feature>
<evidence type="ECO:0000313" key="9">
    <source>
        <dbReference type="EMBL" id="MEN1761969.1"/>
    </source>
</evidence>
<evidence type="ECO:0000256" key="1">
    <source>
        <dbReference type="ARBA" id="ARBA00004429"/>
    </source>
</evidence>
<dbReference type="PANTHER" id="PTHR33362:SF5">
    <property type="entry name" value="C4-DICARBOXYLATE TRAP TRANSPORTER LARGE PERMEASE PROTEIN DCTM"/>
    <property type="match status" value="1"/>
</dbReference>
<comment type="caution">
    <text evidence="9">The sequence shown here is derived from an EMBL/GenBank/DDBJ whole genome shotgun (WGS) entry which is preliminary data.</text>
</comment>
<keyword evidence="2" id="KW-1003">Cell membrane</keyword>
<keyword evidence="3" id="KW-0997">Cell inner membrane</keyword>
<feature type="transmembrane region" description="Helical" evidence="7">
    <location>
        <begin position="141"/>
        <end position="167"/>
    </location>
</feature>
<dbReference type="InterPro" id="IPR004681">
    <property type="entry name" value="TRAP_DctM"/>
</dbReference>
<keyword evidence="5 7" id="KW-1133">Transmembrane helix</keyword>
<comment type="subcellular location">
    <subcellularLocation>
        <location evidence="1">Cell inner membrane</location>
        <topology evidence="1">Multi-pass membrane protein</topology>
    </subcellularLocation>
</comment>
<name>A0ABU9VXY8_9CLOT</name>